<feature type="region of interest" description="Disordered" evidence="1">
    <location>
        <begin position="16"/>
        <end position="76"/>
    </location>
</feature>
<feature type="compositionally biased region" description="Polar residues" evidence="1">
    <location>
        <begin position="64"/>
        <end position="76"/>
    </location>
</feature>
<name>A0AAD7W4A1_9TELE</name>
<protein>
    <submittedName>
        <fullName evidence="2">Uncharacterized protein</fullName>
    </submittedName>
</protein>
<evidence type="ECO:0000256" key="1">
    <source>
        <dbReference type="SAM" id="MobiDB-lite"/>
    </source>
</evidence>
<dbReference type="Proteomes" id="UP001221898">
    <property type="component" value="Unassembled WGS sequence"/>
</dbReference>
<accession>A0AAD7W4A1</accession>
<comment type="caution">
    <text evidence="2">The sequence shown here is derived from an EMBL/GenBank/DDBJ whole genome shotgun (WGS) entry which is preliminary data.</text>
</comment>
<keyword evidence="3" id="KW-1185">Reference proteome</keyword>
<organism evidence="2 3">
    <name type="scientific">Aldrovandia affinis</name>
    <dbReference type="NCBI Taxonomy" id="143900"/>
    <lineage>
        <taxon>Eukaryota</taxon>
        <taxon>Metazoa</taxon>
        <taxon>Chordata</taxon>
        <taxon>Craniata</taxon>
        <taxon>Vertebrata</taxon>
        <taxon>Euteleostomi</taxon>
        <taxon>Actinopterygii</taxon>
        <taxon>Neopterygii</taxon>
        <taxon>Teleostei</taxon>
        <taxon>Notacanthiformes</taxon>
        <taxon>Halosauridae</taxon>
        <taxon>Aldrovandia</taxon>
    </lineage>
</organism>
<sequence>MFSLFKRSSVQRPVWAGLPASLGSRADGSEPALSHHRRRMAATRQGGSDVILSVTGRSRARTGPVSQSSAPQHADV</sequence>
<dbReference type="EMBL" id="JAINUG010000310">
    <property type="protein sequence ID" value="KAJ8378788.1"/>
    <property type="molecule type" value="Genomic_DNA"/>
</dbReference>
<gene>
    <name evidence="2" type="ORF">AAFF_G00236050</name>
</gene>
<dbReference type="AlphaFoldDB" id="A0AAD7W4A1"/>
<reference evidence="2" key="1">
    <citation type="journal article" date="2023" name="Science">
        <title>Genome structures resolve the early diversification of teleost fishes.</title>
        <authorList>
            <person name="Parey E."/>
            <person name="Louis A."/>
            <person name="Montfort J."/>
            <person name="Bouchez O."/>
            <person name="Roques C."/>
            <person name="Iampietro C."/>
            <person name="Lluch J."/>
            <person name="Castinel A."/>
            <person name="Donnadieu C."/>
            <person name="Desvignes T."/>
            <person name="Floi Bucao C."/>
            <person name="Jouanno E."/>
            <person name="Wen M."/>
            <person name="Mejri S."/>
            <person name="Dirks R."/>
            <person name="Jansen H."/>
            <person name="Henkel C."/>
            <person name="Chen W.J."/>
            <person name="Zahm M."/>
            <person name="Cabau C."/>
            <person name="Klopp C."/>
            <person name="Thompson A.W."/>
            <person name="Robinson-Rechavi M."/>
            <person name="Braasch I."/>
            <person name="Lecointre G."/>
            <person name="Bobe J."/>
            <person name="Postlethwait J.H."/>
            <person name="Berthelot C."/>
            <person name="Roest Crollius H."/>
            <person name="Guiguen Y."/>
        </authorList>
    </citation>
    <scope>NUCLEOTIDE SEQUENCE</scope>
    <source>
        <strain evidence="2">NC1722</strain>
    </source>
</reference>
<proteinExistence type="predicted"/>
<evidence type="ECO:0000313" key="2">
    <source>
        <dbReference type="EMBL" id="KAJ8378788.1"/>
    </source>
</evidence>
<evidence type="ECO:0000313" key="3">
    <source>
        <dbReference type="Proteomes" id="UP001221898"/>
    </source>
</evidence>